<dbReference type="InterPro" id="IPR054647">
    <property type="entry name" value="GCDPHdlase"/>
</dbReference>
<sequence length="202" mass="23755">MFIGITQRLICNESYYEERECLAKDWGELFNKDLFKNFIPLPLSYEIDFSRYKDLVKAVILSGGNDLNFLNPNAMSKKRDSYEIQVIETCLKEKIPLLGICRGAQIIAHYFNSCISPYVNHVSKHEIFFLEEKFISNSFHNFAIARLGDELEPLCFAKDKTIEAFKHKYENIFGIMWHIEREDGLNNVQILKEWLDLIKEEK</sequence>
<organism evidence="2">
    <name type="scientific">Campylobacter coli</name>
    <dbReference type="NCBI Taxonomy" id="195"/>
    <lineage>
        <taxon>Bacteria</taxon>
        <taxon>Pseudomonadati</taxon>
        <taxon>Campylobacterota</taxon>
        <taxon>Epsilonproteobacteria</taxon>
        <taxon>Campylobacterales</taxon>
        <taxon>Campylobacteraceae</taxon>
        <taxon>Campylobacter</taxon>
    </lineage>
</organism>
<protein>
    <submittedName>
        <fullName evidence="2">Gamma-glutamyl-gamma-aminobutyrate hydrolase family protein</fullName>
    </submittedName>
</protein>
<dbReference type="EMBL" id="AANGTZ010000004">
    <property type="protein sequence ID" value="EDO7278125.1"/>
    <property type="molecule type" value="Genomic_DNA"/>
</dbReference>
<evidence type="ECO:0000313" key="2">
    <source>
        <dbReference type="EMBL" id="EDO7278125.1"/>
    </source>
</evidence>
<dbReference type="Gene3D" id="3.40.50.880">
    <property type="match status" value="1"/>
</dbReference>
<accession>A0A692JIG8</accession>
<dbReference type="Pfam" id="PF00117">
    <property type="entry name" value="GATase"/>
    <property type="match status" value="1"/>
</dbReference>
<dbReference type="AlphaFoldDB" id="A0A692JIG8"/>
<dbReference type="SUPFAM" id="SSF52317">
    <property type="entry name" value="Class I glutamine amidotransferase-like"/>
    <property type="match status" value="1"/>
</dbReference>
<evidence type="ECO:0000259" key="1">
    <source>
        <dbReference type="Pfam" id="PF00117"/>
    </source>
</evidence>
<name>A0A692JIG8_CAMCO</name>
<dbReference type="InterPro" id="IPR044668">
    <property type="entry name" value="PuuD-like"/>
</dbReference>
<dbReference type="PANTHER" id="PTHR43235:SF1">
    <property type="entry name" value="GLUTAMINE AMIDOTRANSFERASE PB2B2.05-RELATED"/>
    <property type="match status" value="1"/>
</dbReference>
<dbReference type="PROSITE" id="PS51273">
    <property type="entry name" value="GATASE_TYPE_1"/>
    <property type="match status" value="1"/>
</dbReference>
<dbReference type="GO" id="GO:0005829">
    <property type="term" value="C:cytosol"/>
    <property type="evidence" value="ECO:0007669"/>
    <property type="project" value="TreeGrafter"/>
</dbReference>
<dbReference type="InterPro" id="IPR017926">
    <property type="entry name" value="GATASE"/>
</dbReference>
<feature type="domain" description="Glutamine amidotransferase" evidence="1">
    <location>
        <begin position="56"/>
        <end position="194"/>
    </location>
</feature>
<reference evidence="2" key="1">
    <citation type="submission" date="2019-11" db="EMBL/GenBank/DDBJ databases">
        <authorList>
            <consortium name="NARMS: The National Antimicrobial Resistance Monitoring System"/>
        </authorList>
    </citation>
    <scope>NUCLEOTIDE SEQUENCE</scope>
    <source>
        <strain evidence="2">FSIS11925848</strain>
    </source>
</reference>
<keyword evidence="2" id="KW-0378">Hydrolase</keyword>
<dbReference type="InterPro" id="IPR029062">
    <property type="entry name" value="Class_I_gatase-like"/>
</dbReference>
<dbReference type="PANTHER" id="PTHR43235">
    <property type="entry name" value="GLUTAMINE AMIDOTRANSFERASE PB2B2.05-RELATED"/>
    <property type="match status" value="1"/>
</dbReference>
<proteinExistence type="predicted"/>
<gene>
    <name evidence="2" type="ORF">GJO18_02205</name>
</gene>
<dbReference type="NCBIfam" id="NF045546">
    <property type="entry name" value="GCDPHdlase"/>
    <property type="match status" value="1"/>
</dbReference>
<comment type="caution">
    <text evidence="2">The sequence shown here is derived from an EMBL/GenBank/DDBJ whole genome shotgun (WGS) entry which is preliminary data.</text>
</comment>
<dbReference type="GO" id="GO:0016811">
    <property type="term" value="F:hydrolase activity, acting on carbon-nitrogen (but not peptide) bonds, in linear amides"/>
    <property type="evidence" value="ECO:0007669"/>
    <property type="project" value="InterPro"/>
</dbReference>